<dbReference type="AlphaFoldDB" id="A0A180G9A6"/>
<accession>A0A180G9A6</accession>
<feature type="compositionally biased region" description="Polar residues" evidence="1">
    <location>
        <begin position="96"/>
        <end position="107"/>
    </location>
</feature>
<gene>
    <name evidence="2" type="ORF">PTTG_01862</name>
</gene>
<feature type="compositionally biased region" description="Polar residues" evidence="1">
    <location>
        <begin position="19"/>
        <end position="38"/>
    </location>
</feature>
<dbReference type="EnsemblFungi" id="PTTG_01862-t43_1">
    <property type="protein sequence ID" value="PTTG_01862-t43_1-p1"/>
    <property type="gene ID" value="PTTG_01862"/>
</dbReference>
<evidence type="ECO:0000313" key="2">
    <source>
        <dbReference type="EMBL" id="OAV89251.1"/>
    </source>
</evidence>
<name>A0A180G9A6_PUCT1</name>
<reference evidence="3 4" key="3">
    <citation type="journal article" date="2017" name="G3 (Bethesda)">
        <title>Comparative analysis highlights variable genome content of wheat rusts and divergence of the mating loci.</title>
        <authorList>
            <person name="Cuomo C.A."/>
            <person name="Bakkeren G."/>
            <person name="Khalil H.B."/>
            <person name="Panwar V."/>
            <person name="Joly D."/>
            <person name="Linning R."/>
            <person name="Sakthikumar S."/>
            <person name="Song X."/>
            <person name="Adiconis X."/>
            <person name="Fan L."/>
            <person name="Goldberg J.M."/>
            <person name="Levin J.Z."/>
            <person name="Young S."/>
            <person name="Zeng Q."/>
            <person name="Anikster Y."/>
            <person name="Bruce M."/>
            <person name="Wang M."/>
            <person name="Yin C."/>
            <person name="McCallum B."/>
            <person name="Szabo L.J."/>
            <person name="Hulbert S."/>
            <person name="Chen X."/>
            <person name="Fellers J.P."/>
        </authorList>
    </citation>
    <scope>NUCLEOTIDE SEQUENCE</scope>
    <source>
        <strain evidence="4">Isolate 1-1 / race 1 (BBBD)</strain>
        <strain evidence="3">isolate 1-1 / race 1 (BBBD)</strain>
    </source>
</reference>
<dbReference type="Proteomes" id="UP000005240">
    <property type="component" value="Unassembled WGS sequence"/>
</dbReference>
<sequence>MDSTANFTPSHPAGLEVTPSWTLMDTASPSQQPVTTLKSPFPDPAPKRQRGLQMKPNSSKEIATSSDEEPIQTKHCKHLQAHPSQNGPSLRERITPASTADHSSSARLSRRIADSVGS</sequence>
<evidence type="ECO:0000313" key="4">
    <source>
        <dbReference type="Proteomes" id="UP000005240"/>
    </source>
</evidence>
<feature type="compositionally biased region" description="Polar residues" evidence="1">
    <location>
        <begin position="55"/>
        <end position="65"/>
    </location>
</feature>
<evidence type="ECO:0000256" key="1">
    <source>
        <dbReference type="SAM" id="MobiDB-lite"/>
    </source>
</evidence>
<reference evidence="2" key="1">
    <citation type="submission" date="2009-11" db="EMBL/GenBank/DDBJ databases">
        <authorList>
            <consortium name="The Broad Institute Genome Sequencing Platform"/>
            <person name="Ward D."/>
            <person name="Feldgarden M."/>
            <person name="Earl A."/>
            <person name="Young S.K."/>
            <person name="Zeng Q."/>
            <person name="Koehrsen M."/>
            <person name="Alvarado L."/>
            <person name="Berlin A."/>
            <person name="Bochicchio J."/>
            <person name="Borenstein D."/>
            <person name="Chapman S.B."/>
            <person name="Chen Z."/>
            <person name="Engels R."/>
            <person name="Freedman E."/>
            <person name="Gellesch M."/>
            <person name="Goldberg J."/>
            <person name="Griggs A."/>
            <person name="Gujja S."/>
            <person name="Heilman E."/>
            <person name="Heiman D."/>
            <person name="Hepburn T."/>
            <person name="Howarth C."/>
            <person name="Jen D."/>
            <person name="Larson L."/>
            <person name="Lewis B."/>
            <person name="Mehta T."/>
            <person name="Park D."/>
            <person name="Pearson M."/>
            <person name="Roberts A."/>
            <person name="Saif S."/>
            <person name="Shea T."/>
            <person name="Shenoy N."/>
            <person name="Sisk P."/>
            <person name="Stolte C."/>
            <person name="Sykes S."/>
            <person name="Thomson T."/>
            <person name="Walk T."/>
            <person name="White J."/>
            <person name="Yandava C."/>
            <person name="Izard J."/>
            <person name="Baranova O.V."/>
            <person name="Blanton J.M."/>
            <person name="Tanner A.C."/>
            <person name="Dewhirst F.E."/>
            <person name="Haas B."/>
            <person name="Nusbaum C."/>
            <person name="Birren B."/>
        </authorList>
    </citation>
    <scope>NUCLEOTIDE SEQUENCE [LARGE SCALE GENOMIC DNA]</scope>
    <source>
        <strain evidence="2">1-1 BBBD Race 1</strain>
    </source>
</reference>
<reference evidence="3" key="4">
    <citation type="submission" date="2025-05" db="UniProtKB">
        <authorList>
            <consortium name="EnsemblFungi"/>
        </authorList>
    </citation>
    <scope>IDENTIFICATION</scope>
    <source>
        <strain evidence="3">isolate 1-1 / race 1 (BBBD)</strain>
    </source>
</reference>
<evidence type="ECO:0000313" key="3">
    <source>
        <dbReference type="EnsemblFungi" id="PTTG_01862-t43_1-p1"/>
    </source>
</evidence>
<dbReference type="EMBL" id="ADAS02000135">
    <property type="protein sequence ID" value="OAV89251.1"/>
    <property type="molecule type" value="Genomic_DNA"/>
</dbReference>
<feature type="region of interest" description="Disordered" evidence="1">
    <location>
        <begin position="1"/>
        <end position="118"/>
    </location>
</feature>
<dbReference type="VEuPathDB" id="FungiDB:PTTG_01862"/>
<protein>
    <submittedName>
        <fullName evidence="2 3">Uncharacterized protein</fullName>
    </submittedName>
</protein>
<reference evidence="2" key="2">
    <citation type="submission" date="2016-05" db="EMBL/GenBank/DDBJ databases">
        <title>Comparative analysis highlights variable genome content of wheat rusts and divergence of the mating loci.</title>
        <authorList>
            <person name="Cuomo C.A."/>
            <person name="Bakkeren G."/>
            <person name="Szabo L."/>
            <person name="Khalil H."/>
            <person name="Joly D."/>
            <person name="Goldberg J."/>
            <person name="Young S."/>
            <person name="Zeng Q."/>
            <person name="Fellers J."/>
        </authorList>
    </citation>
    <scope>NUCLEOTIDE SEQUENCE [LARGE SCALE GENOMIC DNA]</scope>
    <source>
        <strain evidence="2">1-1 BBBD Race 1</strain>
    </source>
</reference>
<organism evidence="2">
    <name type="scientific">Puccinia triticina (isolate 1-1 / race 1 (BBBD))</name>
    <name type="common">Brown leaf rust fungus</name>
    <dbReference type="NCBI Taxonomy" id="630390"/>
    <lineage>
        <taxon>Eukaryota</taxon>
        <taxon>Fungi</taxon>
        <taxon>Dikarya</taxon>
        <taxon>Basidiomycota</taxon>
        <taxon>Pucciniomycotina</taxon>
        <taxon>Pucciniomycetes</taxon>
        <taxon>Pucciniales</taxon>
        <taxon>Pucciniaceae</taxon>
        <taxon>Puccinia</taxon>
    </lineage>
</organism>
<keyword evidence="4" id="KW-1185">Reference proteome</keyword>
<proteinExistence type="predicted"/>